<keyword evidence="6" id="KW-0482">Metalloprotease</keyword>
<keyword evidence="4" id="KW-0378">Hydrolase</keyword>
<evidence type="ECO:0000256" key="8">
    <source>
        <dbReference type="SAM" id="MobiDB-lite"/>
    </source>
</evidence>
<dbReference type="EMBL" id="JBHSFN010000012">
    <property type="protein sequence ID" value="MFC4588477.1"/>
    <property type="molecule type" value="Genomic_DNA"/>
</dbReference>
<evidence type="ECO:0000256" key="4">
    <source>
        <dbReference type="ARBA" id="ARBA00022801"/>
    </source>
</evidence>
<comment type="caution">
    <text evidence="11">The sequence shown here is derived from an EMBL/GenBank/DDBJ whole genome shotgun (WGS) entry which is preliminary data.</text>
</comment>
<feature type="compositionally biased region" description="Basic and acidic residues" evidence="8">
    <location>
        <begin position="117"/>
        <end position="129"/>
    </location>
</feature>
<dbReference type="PANTHER" id="PTHR11705">
    <property type="entry name" value="PROTEASE FAMILY M14 CARBOXYPEPTIDASE A,B"/>
    <property type="match status" value="1"/>
</dbReference>
<name>A0ABV9EGB5_9ACTN</name>
<keyword evidence="12" id="KW-1185">Reference proteome</keyword>
<dbReference type="Pfam" id="PF13290">
    <property type="entry name" value="CHB_HEX_C_1"/>
    <property type="match status" value="1"/>
</dbReference>
<keyword evidence="9" id="KW-0732">Signal</keyword>
<feature type="domain" description="Peptidase M14" evidence="10">
    <location>
        <begin position="384"/>
        <end position="709"/>
    </location>
</feature>
<evidence type="ECO:0000313" key="12">
    <source>
        <dbReference type="Proteomes" id="UP001595891"/>
    </source>
</evidence>
<evidence type="ECO:0000256" key="3">
    <source>
        <dbReference type="ARBA" id="ARBA00022670"/>
    </source>
</evidence>
<feature type="region of interest" description="Disordered" evidence="8">
    <location>
        <begin position="117"/>
        <end position="139"/>
    </location>
</feature>
<dbReference type="Gene3D" id="3.40.630.10">
    <property type="entry name" value="Zn peptidases"/>
    <property type="match status" value="1"/>
</dbReference>
<proteinExistence type="inferred from homology"/>
<feature type="signal peptide" evidence="9">
    <location>
        <begin position="1"/>
        <end position="32"/>
    </location>
</feature>
<dbReference type="PANTHER" id="PTHR11705:SF143">
    <property type="entry name" value="SLL0236 PROTEIN"/>
    <property type="match status" value="1"/>
</dbReference>
<dbReference type="SUPFAM" id="SSF53187">
    <property type="entry name" value="Zn-dependent exopeptidases"/>
    <property type="match status" value="1"/>
</dbReference>
<dbReference type="RefSeq" id="WP_262843359.1">
    <property type="nucleotide sequence ID" value="NZ_JANZYP010000017.1"/>
</dbReference>
<feature type="chain" id="PRO_5045456399" evidence="9">
    <location>
        <begin position="33"/>
        <end position="816"/>
    </location>
</feature>
<evidence type="ECO:0000256" key="7">
    <source>
        <dbReference type="PROSITE-ProRule" id="PRU01379"/>
    </source>
</evidence>
<comment type="cofactor">
    <cofactor evidence="1">
        <name>Zn(2+)</name>
        <dbReference type="ChEBI" id="CHEBI:29105"/>
    </cofactor>
</comment>
<evidence type="ECO:0000256" key="6">
    <source>
        <dbReference type="ARBA" id="ARBA00023049"/>
    </source>
</evidence>
<dbReference type="Pfam" id="PF00246">
    <property type="entry name" value="Peptidase_M14"/>
    <property type="match status" value="1"/>
</dbReference>
<dbReference type="PROSITE" id="PS52035">
    <property type="entry name" value="PEPTIDASE_M14"/>
    <property type="match status" value="1"/>
</dbReference>
<comment type="caution">
    <text evidence="7">Lacks conserved residue(s) required for the propagation of feature annotation.</text>
</comment>
<evidence type="ECO:0000256" key="9">
    <source>
        <dbReference type="SAM" id="SignalP"/>
    </source>
</evidence>
<dbReference type="InterPro" id="IPR000834">
    <property type="entry name" value="Peptidase_M14"/>
</dbReference>
<feature type="compositionally biased region" description="Basic and acidic residues" evidence="8">
    <location>
        <begin position="805"/>
        <end position="816"/>
    </location>
</feature>
<accession>A0ABV9EGB5</accession>
<sequence length="816" mass="87287">MRSSVTGRRAAALIAGLTLPLALGLSALPVLAAPSPTPVPVAPDRQPGTSADGVALLRIVVPDDAALDRLNSLGVDLAEYKKPVNDGIEVHAVLSPLEAQELRAQGFDVRGAISDRADAAANRSERDSAIRSADAADAAETDTLTPLRAEWFTSLDDQRFLAVEVKSSATDAETVLTATWDSGRGTEPGSGGTTTMSRFTDAGQYMYHRFNAPLSVTATPAKVTVTSSRGGTVTVPVTKWLGERRKPPGSHYVADFVDHYMDPTEVTTRITALAKEFPRLTQIVDLPYKTNGYRRAAQAQFGAVAASTFYVTSKKYGSEGGNDLSVALVKPETPSAPLAVAVSGQAVVVTLATDAAGAISSTARQVADALNADAAASALLTASTYRGDPGGGLVAAAAATRLTDGLNAPASVSRQPFQMKALRIGKARDGSKTGVFLYCQEHAREWVTPLVCVEAAERLLRNYSHDPRTKKLVDGLDIFVLPSANPDGAHYSFYDFNMQRKNMTNHCAATAGDPAARNNWGVDLNRNFSVGSLFDGYSGASSTCTSATFAGPAELSEPESRDEVWLTNRYPNIKFAMNTHSYGGYFMWPPGAYKLPGRELLPRADFGTENYFWDASGHILSAVQAWRGTAIWPGRTGPVPDVLYSAAGNSADEHWFNRGIIGWDFEVGADLYDPATKQFQAVGFQPSFAEGHEEAMEFAGGQIAILEVARAFSKDKDRPESRLQVTGRTPASATFTFSIDEPANLYYTLDGSRPTLHSTKLTSSGAREGTQRITVNATTEVRWFSVDIAGNVERGYRPDGGGGGYRKERVEVGKKP</sequence>
<feature type="region of interest" description="Disordered" evidence="8">
    <location>
        <begin position="795"/>
        <end position="816"/>
    </location>
</feature>
<evidence type="ECO:0000256" key="1">
    <source>
        <dbReference type="ARBA" id="ARBA00001947"/>
    </source>
</evidence>
<dbReference type="SMART" id="SM00631">
    <property type="entry name" value="Zn_pept"/>
    <property type="match status" value="1"/>
</dbReference>
<evidence type="ECO:0000259" key="10">
    <source>
        <dbReference type="PROSITE" id="PS52035"/>
    </source>
</evidence>
<evidence type="ECO:0000313" key="11">
    <source>
        <dbReference type="EMBL" id="MFC4588477.1"/>
    </source>
</evidence>
<gene>
    <name evidence="11" type="ORF">ACFO8L_20480</name>
</gene>
<evidence type="ECO:0000256" key="2">
    <source>
        <dbReference type="ARBA" id="ARBA00005988"/>
    </source>
</evidence>
<keyword evidence="5" id="KW-0862">Zinc</keyword>
<reference evidence="12" key="1">
    <citation type="journal article" date="2019" name="Int. J. Syst. Evol. Microbiol.">
        <title>The Global Catalogue of Microorganisms (GCM) 10K type strain sequencing project: providing services to taxonomists for standard genome sequencing and annotation.</title>
        <authorList>
            <consortium name="The Broad Institute Genomics Platform"/>
            <consortium name="The Broad Institute Genome Sequencing Center for Infectious Disease"/>
            <person name="Wu L."/>
            <person name="Ma J."/>
        </authorList>
    </citation>
    <scope>NUCLEOTIDE SEQUENCE [LARGE SCALE GENOMIC DNA]</scope>
    <source>
        <strain evidence="12">CCUG 49560</strain>
    </source>
</reference>
<dbReference type="InterPro" id="IPR059177">
    <property type="entry name" value="GH29D-like_dom"/>
</dbReference>
<keyword evidence="3" id="KW-0645">Protease</keyword>
<organism evidence="11 12">
    <name type="scientific">Sphaerisporangium corydalis</name>
    <dbReference type="NCBI Taxonomy" id="1441875"/>
    <lineage>
        <taxon>Bacteria</taxon>
        <taxon>Bacillati</taxon>
        <taxon>Actinomycetota</taxon>
        <taxon>Actinomycetes</taxon>
        <taxon>Streptosporangiales</taxon>
        <taxon>Streptosporangiaceae</taxon>
        <taxon>Sphaerisporangium</taxon>
    </lineage>
</organism>
<comment type="similarity">
    <text evidence="2 7">Belongs to the peptidase M14 family.</text>
</comment>
<dbReference type="Proteomes" id="UP001595891">
    <property type="component" value="Unassembled WGS sequence"/>
</dbReference>
<protein>
    <submittedName>
        <fullName evidence="11">M14 family metallopeptidase</fullName>
    </submittedName>
</protein>
<evidence type="ECO:0000256" key="5">
    <source>
        <dbReference type="ARBA" id="ARBA00022833"/>
    </source>
</evidence>